<feature type="domain" description="Apple" evidence="3">
    <location>
        <begin position="662"/>
        <end position="696"/>
    </location>
</feature>
<proteinExistence type="predicted"/>
<keyword evidence="5" id="KW-1185">Reference proteome</keyword>
<feature type="domain" description="Apple" evidence="3">
    <location>
        <begin position="533"/>
        <end position="552"/>
    </location>
</feature>
<dbReference type="EMBL" id="JAADJG010000518">
    <property type="protein sequence ID" value="KAF4445532.1"/>
    <property type="molecule type" value="Genomic_DNA"/>
</dbReference>
<dbReference type="InterPro" id="IPR003609">
    <property type="entry name" value="Pan_app"/>
</dbReference>
<sequence length="854" mass="92103">MQSMLALVGLALANFAAAGPCKPSSPTTVNSLSLTVRTTDISKSSVVPSSSIPESATTTEEPQGVITNTFVDGGFANGLDGVNTEGQVDFHSGGCFKKDGSKDDGCAALSATGNPAGKRDLGSFASLFQTLNSLNTGRRNKYTVQFYYLIFTAGSQACTVSATFGNRQFYSQSLLNFGGINMQWNHVLEQVEADSSSANFAISMTCTGQGISMILVDSVFISNQVTPDNIGDFKLDLGGPTANTDPTTTSQPTLASTTGAGGVEESNTSAHASSNTEEATTHTEKPNSASQAATETASIGSQTSSPETTHSAQEISSTSAPETTAPPQQISSTSPPGTTTSPSETTKTSCKATCETIDNPREHTDDWNCSVYGLYRGSAQIIPAPNQDLDDENRVFYRNPGDCAAICRTMPGCKSAGYMFASAQCFFSTSVIPQSEVRDASNDAVDVDWYGIDKCFTCSGCESGSVETSAPAVASTSKAPEQATTTKSAEPTQTACLPTCAQKDDWNMHDEWNCHVYGSYDGDFYDLSGQGTWNGEPEQCMELCKATPGCKSAAVSYFWLKCYGSSNVVTREEIRDASDDSTDKEWWSPQCFNCDDSKCESGSSGETTTQAPERTTFTTRTSAPATTTTAPADTCIYNRGQYCEFNRFKDHSDTVCVWAGTYPGNTWTETREDYPYQDDPYQCIAICQTLKNCESAGYYSTENRCLFTSKKLKTSDMVPGAHDFDNSVWLHNSCVTCPTCSNSAPLPQTDKCSYKQGDTCTRKRGNDGALCNYQGMWEWYNQQSLDRYPDQSSPEKCMAICQATEYCKGSGYKDGRCMFSFGELKTGSFRDWPDHSRDGTWDDPSCFECPGCTE</sequence>
<gene>
    <name evidence="4" type="ORF">F53441_10729</name>
</gene>
<dbReference type="Proteomes" id="UP000605986">
    <property type="component" value="Unassembled WGS sequence"/>
</dbReference>
<organism evidence="4 5">
    <name type="scientific">Fusarium austroafricanum</name>
    <dbReference type="NCBI Taxonomy" id="2364996"/>
    <lineage>
        <taxon>Eukaryota</taxon>
        <taxon>Fungi</taxon>
        <taxon>Dikarya</taxon>
        <taxon>Ascomycota</taxon>
        <taxon>Pezizomycotina</taxon>
        <taxon>Sordariomycetes</taxon>
        <taxon>Hypocreomycetidae</taxon>
        <taxon>Hypocreales</taxon>
        <taxon>Nectriaceae</taxon>
        <taxon>Fusarium</taxon>
        <taxon>Fusarium concolor species complex</taxon>
    </lineage>
</organism>
<feature type="domain" description="Apple" evidence="3">
    <location>
        <begin position="791"/>
        <end position="812"/>
    </location>
</feature>
<feature type="compositionally biased region" description="Low complexity" evidence="1">
    <location>
        <begin position="246"/>
        <end position="258"/>
    </location>
</feature>
<evidence type="ECO:0000313" key="4">
    <source>
        <dbReference type="EMBL" id="KAF4445532.1"/>
    </source>
</evidence>
<feature type="compositionally biased region" description="Polar residues" evidence="1">
    <location>
        <begin position="265"/>
        <end position="278"/>
    </location>
</feature>
<accession>A0A8H4P1X1</accession>
<evidence type="ECO:0000259" key="3">
    <source>
        <dbReference type="Pfam" id="PF14295"/>
    </source>
</evidence>
<evidence type="ECO:0000256" key="2">
    <source>
        <dbReference type="SAM" id="SignalP"/>
    </source>
</evidence>
<protein>
    <recommendedName>
        <fullName evidence="3">Apple domain-containing protein</fullName>
    </recommendedName>
</protein>
<evidence type="ECO:0000256" key="1">
    <source>
        <dbReference type="SAM" id="MobiDB-lite"/>
    </source>
</evidence>
<feature type="region of interest" description="Disordered" evidence="1">
    <location>
        <begin position="236"/>
        <end position="350"/>
    </location>
</feature>
<feature type="domain" description="Apple" evidence="3">
    <location>
        <begin position="395"/>
        <end position="418"/>
    </location>
</feature>
<feature type="compositionally biased region" description="Polar residues" evidence="1">
    <location>
        <begin position="286"/>
        <end position="322"/>
    </location>
</feature>
<evidence type="ECO:0000313" key="5">
    <source>
        <dbReference type="Proteomes" id="UP000605986"/>
    </source>
</evidence>
<keyword evidence="2" id="KW-0732">Signal</keyword>
<comment type="caution">
    <text evidence="4">The sequence shown here is derived from an EMBL/GenBank/DDBJ whole genome shotgun (WGS) entry which is preliminary data.</text>
</comment>
<reference evidence="4" key="1">
    <citation type="submission" date="2020-01" db="EMBL/GenBank/DDBJ databases">
        <title>Identification and distribution of gene clusters putatively required for synthesis of sphingolipid metabolism inhibitors in phylogenetically diverse species of the filamentous fungus Fusarium.</title>
        <authorList>
            <person name="Kim H.-S."/>
            <person name="Busman M."/>
            <person name="Brown D.W."/>
            <person name="Divon H."/>
            <person name="Uhlig S."/>
            <person name="Proctor R.H."/>
        </authorList>
    </citation>
    <scope>NUCLEOTIDE SEQUENCE</scope>
    <source>
        <strain evidence="4">NRRL 53441</strain>
    </source>
</reference>
<feature type="compositionally biased region" description="Low complexity" evidence="1">
    <location>
        <begin position="323"/>
        <end position="349"/>
    </location>
</feature>
<feature type="signal peptide" evidence="2">
    <location>
        <begin position="1"/>
        <end position="18"/>
    </location>
</feature>
<feature type="chain" id="PRO_5034485451" description="Apple domain-containing protein" evidence="2">
    <location>
        <begin position="19"/>
        <end position="854"/>
    </location>
</feature>
<name>A0A8H4P1X1_9HYPO</name>
<dbReference type="Pfam" id="PF14295">
    <property type="entry name" value="PAN_4"/>
    <property type="match status" value="4"/>
</dbReference>
<dbReference type="OrthoDB" id="3563678at2759"/>
<dbReference type="AlphaFoldDB" id="A0A8H4P1X1"/>